<sequence length="204" mass="20473">MTLWSAALAAFAALIPIANPIGGLAAFTALSGGMSPQQAKSQAVKTAINVFAILALSAVLGTFVLHFLGLSIPVLQIAGGLVVGHSGFQMLTATPKLSADEQGHAAAKTDISFTPMALPLIAGPGAMAAMIALQSRAPHLLPTIGVVAGIAVFSALLGVLLRWGPPLVEKMGPSGIGALTRVMGFFILAIGVELIVTGAKAAGF</sequence>
<dbReference type="EMBL" id="JAKNCJ010000011">
    <property type="protein sequence ID" value="MCL6424332.1"/>
    <property type="molecule type" value="Genomic_DNA"/>
</dbReference>
<comment type="caution">
    <text evidence="8">The sequence shown here is derived from an EMBL/GenBank/DDBJ whole genome shotgun (WGS) entry which is preliminary data.</text>
</comment>
<feature type="transmembrane region" description="Helical" evidence="7">
    <location>
        <begin position="50"/>
        <end position="68"/>
    </location>
</feature>
<evidence type="ECO:0000256" key="1">
    <source>
        <dbReference type="ARBA" id="ARBA00004651"/>
    </source>
</evidence>
<evidence type="ECO:0000256" key="4">
    <source>
        <dbReference type="ARBA" id="ARBA00022692"/>
    </source>
</evidence>
<evidence type="ECO:0000313" key="9">
    <source>
        <dbReference type="Proteomes" id="UP001203761"/>
    </source>
</evidence>
<dbReference type="PANTHER" id="PTHR33508">
    <property type="entry name" value="UPF0056 MEMBRANE PROTEIN YHCE"/>
    <property type="match status" value="1"/>
</dbReference>
<dbReference type="NCBIfam" id="TIGR00427">
    <property type="entry name" value="NAAT family transporter"/>
    <property type="match status" value="1"/>
</dbReference>
<evidence type="ECO:0000256" key="6">
    <source>
        <dbReference type="ARBA" id="ARBA00023136"/>
    </source>
</evidence>
<feature type="transmembrane region" description="Helical" evidence="7">
    <location>
        <begin position="113"/>
        <end position="133"/>
    </location>
</feature>
<dbReference type="RefSeq" id="WP_249738410.1">
    <property type="nucleotide sequence ID" value="NZ_JAKNCJ010000011.1"/>
</dbReference>
<reference evidence="8" key="1">
    <citation type="submission" date="2022-02" db="EMBL/GenBank/DDBJ databases">
        <authorList>
            <person name="Lee M."/>
            <person name="Kim S.-J."/>
            <person name="Jung M.-Y."/>
        </authorList>
    </citation>
    <scope>NUCLEOTIDE SEQUENCE</scope>
    <source>
        <strain evidence="8">JHP9</strain>
    </source>
</reference>
<evidence type="ECO:0000256" key="7">
    <source>
        <dbReference type="RuleBase" id="RU362048"/>
    </source>
</evidence>
<comment type="caution">
    <text evidence="7">Lacks conserved residue(s) required for the propagation of feature annotation.</text>
</comment>
<proteinExistence type="inferred from homology"/>
<feature type="transmembrane region" description="Helical" evidence="7">
    <location>
        <begin position="140"/>
        <end position="163"/>
    </location>
</feature>
<dbReference type="Pfam" id="PF01914">
    <property type="entry name" value="MarC"/>
    <property type="match status" value="1"/>
</dbReference>
<keyword evidence="5 7" id="KW-1133">Transmembrane helix</keyword>
<evidence type="ECO:0000256" key="5">
    <source>
        <dbReference type="ARBA" id="ARBA00022989"/>
    </source>
</evidence>
<keyword evidence="6 7" id="KW-0472">Membrane</keyword>
<keyword evidence="9" id="KW-1185">Reference proteome</keyword>
<organism evidence="8 9">
    <name type="scientific">Brachybacterium equifaecis</name>
    <dbReference type="NCBI Taxonomy" id="2910770"/>
    <lineage>
        <taxon>Bacteria</taxon>
        <taxon>Bacillati</taxon>
        <taxon>Actinomycetota</taxon>
        <taxon>Actinomycetes</taxon>
        <taxon>Micrococcales</taxon>
        <taxon>Dermabacteraceae</taxon>
        <taxon>Brachybacterium</taxon>
    </lineage>
</organism>
<keyword evidence="3" id="KW-1003">Cell membrane</keyword>
<comment type="similarity">
    <text evidence="2 7">Belongs to the UPF0056 (MarC) family.</text>
</comment>
<protein>
    <recommendedName>
        <fullName evidence="7">UPF0056 membrane protein</fullName>
    </recommendedName>
</protein>
<comment type="subcellular location">
    <subcellularLocation>
        <location evidence="1 7">Cell membrane</location>
        <topology evidence="1 7">Multi-pass membrane protein</topology>
    </subcellularLocation>
</comment>
<dbReference type="PANTHER" id="PTHR33508:SF1">
    <property type="entry name" value="UPF0056 MEMBRANE PROTEIN YHCE"/>
    <property type="match status" value="1"/>
</dbReference>
<evidence type="ECO:0000256" key="3">
    <source>
        <dbReference type="ARBA" id="ARBA00022475"/>
    </source>
</evidence>
<gene>
    <name evidence="8" type="ORF">Bequi_13250</name>
</gene>
<keyword evidence="4 7" id="KW-0812">Transmembrane</keyword>
<accession>A0ABT0R340</accession>
<feature type="transmembrane region" description="Helical" evidence="7">
    <location>
        <begin position="175"/>
        <end position="196"/>
    </location>
</feature>
<dbReference type="InterPro" id="IPR002771">
    <property type="entry name" value="Multi_antbiot-R_MarC"/>
</dbReference>
<evidence type="ECO:0000256" key="2">
    <source>
        <dbReference type="ARBA" id="ARBA00009784"/>
    </source>
</evidence>
<dbReference type="Proteomes" id="UP001203761">
    <property type="component" value="Unassembled WGS sequence"/>
</dbReference>
<evidence type="ECO:0000313" key="8">
    <source>
        <dbReference type="EMBL" id="MCL6424332.1"/>
    </source>
</evidence>
<name>A0ABT0R340_9MICO</name>